<dbReference type="PANTHER" id="PTHR43853:SF3">
    <property type="entry name" value="ACETYL-COA C-ACETYLTRANSFERASE YHFS-RELATED"/>
    <property type="match status" value="1"/>
</dbReference>
<dbReference type="PROSITE" id="PS00737">
    <property type="entry name" value="THIOLASE_2"/>
    <property type="match status" value="1"/>
</dbReference>
<dbReference type="EMBL" id="AYZF01000017">
    <property type="protein sequence ID" value="KRN05333.1"/>
    <property type="molecule type" value="Genomic_DNA"/>
</dbReference>
<dbReference type="Gene3D" id="3.40.47.10">
    <property type="match status" value="2"/>
</dbReference>
<dbReference type="PATRIC" id="fig|1423806.3.peg.1919"/>
<evidence type="ECO:0000313" key="10">
    <source>
        <dbReference type="EMBL" id="KRN05333.1"/>
    </source>
</evidence>
<dbReference type="CDD" id="cd00751">
    <property type="entry name" value="thiolase"/>
    <property type="match status" value="1"/>
</dbReference>
<feature type="transmembrane region" description="Helical" evidence="7">
    <location>
        <begin position="353"/>
        <end position="376"/>
    </location>
</feature>
<dbReference type="Pfam" id="PF00108">
    <property type="entry name" value="Thiolase_N"/>
    <property type="match status" value="1"/>
</dbReference>
<reference evidence="10 11" key="1">
    <citation type="journal article" date="2015" name="Genome Announc.">
        <title>Expanding the biotechnology potential of lactobacilli through comparative genomics of 213 strains and associated genera.</title>
        <authorList>
            <person name="Sun Z."/>
            <person name="Harris H.M."/>
            <person name="McCann A."/>
            <person name="Guo C."/>
            <person name="Argimon S."/>
            <person name="Zhang W."/>
            <person name="Yang X."/>
            <person name="Jeffery I.B."/>
            <person name="Cooney J.C."/>
            <person name="Kagawa T.F."/>
            <person name="Liu W."/>
            <person name="Song Y."/>
            <person name="Salvetti E."/>
            <person name="Wrobel A."/>
            <person name="Rasinkangas P."/>
            <person name="Parkhill J."/>
            <person name="Rea M.C."/>
            <person name="O'Sullivan O."/>
            <person name="Ritari J."/>
            <person name="Douillard F.P."/>
            <person name="Paul Ross R."/>
            <person name="Yang R."/>
            <person name="Briner A.E."/>
            <person name="Felis G.E."/>
            <person name="de Vos W.M."/>
            <person name="Barrangou R."/>
            <person name="Klaenhammer T.R."/>
            <person name="Caufield P.W."/>
            <person name="Cui Y."/>
            <person name="Zhang H."/>
            <person name="O'Toole P.W."/>
        </authorList>
    </citation>
    <scope>NUCLEOTIDE SEQUENCE [LARGE SCALE GENOMIC DNA]</scope>
    <source>
        <strain evidence="10 11">DSM 21376</strain>
    </source>
</reference>
<dbReference type="GO" id="GO:0010124">
    <property type="term" value="P:phenylacetate catabolic process"/>
    <property type="evidence" value="ECO:0007669"/>
    <property type="project" value="TreeGrafter"/>
</dbReference>
<keyword evidence="7" id="KW-0812">Transmembrane</keyword>
<feature type="domain" description="Thiolase C-terminal" evidence="9">
    <location>
        <begin position="256"/>
        <end position="371"/>
    </location>
</feature>
<dbReference type="EC" id="2.3.1.16" evidence="4"/>
<feature type="domain" description="Thiolase N-terminal" evidence="8">
    <location>
        <begin position="7"/>
        <end position="244"/>
    </location>
</feature>
<comment type="similarity">
    <text evidence="1 6">Belongs to the thiolase-like superfamily. Thiolase family.</text>
</comment>
<dbReference type="AlphaFoldDB" id="A0A023CU80"/>
<protein>
    <recommendedName>
        <fullName evidence="4">acetyl-CoA C-acyltransferase</fullName>
        <ecNumber evidence="4">2.3.1.16</ecNumber>
    </recommendedName>
</protein>
<keyword evidence="7" id="KW-0472">Membrane</keyword>
<name>A0A023CU80_9LACO</name>
<evidence type="ECO:0000256" key="3">
    <source>
        <dbReference type="ARBA" id="ARBA00023315"/>
    </source>
</evidence>
<dbReference type="PANTHER" id="PTHR43853">
    <property type="entry name" value="3-KETOACYL-COA THIOLASE, PEROXISOMAL"/>
    <property type="match status" value="1"/>
</dbReference>
<dbReference type="GO" id="GO:0006635">
    <property type="term" value="P:fatty acid beta-oxidation"/>
    <property type="evidence" value="ECO:0007669"/>
    <property type="project" value="TreeGrafter"/>
</dbReference>
<evidence type="ECO:0000256" key="6">
    <source>
        <dbReference type="RuleBase" id="RU003557"/>
    </source>
</evidence>
<evidence type="ECO:0000313" key="11">
    <source>
        <dbReference type="Proteomes" id="UP000050961"/>
    </source>
</evidence>
<evidence type="ECO:0000256" key="2">
    <source>
        <dbReference type="ARBA" id="ARBA00022679"/>
    </source>
</evidence>
<dbReference type="GO" id="GO:0005737">
    <property type="term" value="C:cytoplasm"/>
    <property type="evidence" value="ECO:0007669"/>
    <property type="project" value="UniProtKB-ARBA"/>
</dbReference>
<dbReference type="SUPFAM" id="SSF53901">
    <property type="entry name" value="Thiolase-like"/>
    <property type="match status" value="2"/>
</dbReference>
<dbReference type="NCBIfam" id="TIGR01930">
    <property type="entry name" value="AcCoA-C-Actrans"/>
    <property type="match status" value="1"/>
</dbReference>
<keyword evidence="11" id="KW-1185">Reference proteome</keyword>
<organism evidence="10 11">
    <name type="scientific">Liquorilactobacillus sucicola DSM 21376 = JCM 15457</name>
    <dbReference type="NCBI Taxonomy" id="1423806"/>
    <lineage>
        <taxon>Bacteria</taxon>
        <taxon>Bacillati</taxon>
        <taxon>Bacillota</taxon>
        <taxon>Bacilli</taxon>
        <taxon>Lactobacillales</taxon>
        <taxon>Lactobacillaceae</taxon>
        <taxon>Liquorilactobacillus</taxon>
    </lineage>
</organism>
<comment type="caution">
    <text evidence="10">The sequence shown here is derived from an EMBL/GenBank/DDBJ whole genome shotgun (WGS) entry which is preliminary data.</text>
</comment>
<sequence length="379" mass="40696">MIFDKKVSLVDAKRLPIGKVNGILRSAAPEELYAELIANQFEKLSSVRIDDGEQVFLGNVMNLGGNLARRCMLAAGIKPSIPAQTIDCQCASGLAAVIDGAAAILAGNATTVFTGGIESNSQANLIVDRVTKIPKMRYPMTAGDFVDQDVGVLADQMAERFGLSRQEVDEFAFKSQKKASVAFSQGLLKQEIIPYHGVTQDECPRFDTNMGKLSKLKPAFTSSGICTAGNSCPINDGASSVILRKFRKNDNAAGYLLGSQLVGCQPEEFVLGPIYATRKLLQRFNLTLEQVDAVEMNEAFAVQALICQRKLKIPDEKLNILGGALAYGHPYGATGGILITHLLNVLNRFERPAIGIVTLCVAGGLGVSMLIGNNVWSEK</sequence>
<dbReference type="Proteomes" id="UP000050961">
    <property type="component" value="Unassembled WGS sequence"/>
</dbReference>
<feature type="active site" description="Proton acceptor" evidence="5">
    <location>
        <position position="360"/>
    </location>
</feature>
<evidence type="ECO:0000256" key="4">
    <source>
        <dbReference type="ARBA" id="ARBA00024073"/>
    </source>
</evidence>
<dbReference type="Pfam" id="PF02803">
    <property type="entry name" value="Thiolase_C"/>
    <property type="match status" value="1"/>
</dbReference>
<dbReference type="eggNOG" id="COG0183">
    <property type="taxonomic scope" value="Bacteria"/>
</dbReference>
<dbReference type="PIRSF" id="PIRSF000429">
    <property type="entry name" value="Ac-CoA_Ac_transf"/>
    <property type="match status" value="1"/>
</dbReference>
<dbReference type="InterPro" id="IPR050215">
    <property type="entry name" value="Thiolase-like_sf_Thiolase"/>
</dbReference>
<dbReference type="InterPro" id="IPR020616">
    <property type="entry name" value="Thiolase_N"/>
</dbReference>
<feature type="active site" description="Acyl-thioester intermediate" evidence="5">
    <location>
        <position position="90"/>
    </location>
</feature>
<dbReference type="InterPro" id="IPR016039">
    <property type="entry name" value="Thiolase-like"/>
</dbReference>
<dbReference type="InterPro" id="IPR020610">
    <property type="entry name" value="Thiolase_AS"/>
</dbReference>
<feature type="active site" description="Proton acceptor" evidence="5">
    <location>
        <position position="329"/>
    </location>
</feature>
<evidence type="ECO:0000256" key="5">
    <source>
        <dbReference type="PIRSR" id="PIRSR000429-1"/>
    </source>
</evidence>
<dbReference type="OrthoDB" id="9764892at2"/>
<gene>
    <name evidence="10" type="ORF">FD15_GL001885</name>
</gene>
<dbReference type="RefSeq" id="WP_034986763.1">
    <property type="nucleotide sequence ID" value="NZ_AYZF01000017.1"/>
</dbReference>
<dbReference type="PROSITE" id="PS00099">
    <property type="entry name" value="THIOLASE_3"/>
    <property type="match status" value="1"/>
</dbReference>
<evidence type="ECO:0000256" key="7">
    <source>
        <dbReference type="SAM" id="Phobius"/>
    </source>
</evidence>
<dbReference type="GO" id="GO:0003988">
    <property type="term" value="F:acetyl-CoA C-acyltransferase activity"/>
    <property type="evidence" value="ECO:0007669"/>
    <property type="project" value="UniProtKB-EC"/>
</dbReference>
<keyword evidence="7" id="KW-1133">Transmembrane helix</keyword>
<evidence type="ECO:0000259" key="8">
    <source>
        <dbReference type="Pfam" id="PF00108"/>
    </source>
</evidence>
<proteinExistence type="inferred from homology"/>
<evidence type="ECO:0000259" key="9">
    <source>
        <dbReference type="Pfam" id="PF02803"/>
    </source>
</evidence>
<keyword evidence="2 6" id="KW-0808">Transferase</keyword>
<evidence type="ECO:0000256" key="1">
    <source>
        <dbReference type="ARBA" id="ARBA00010982"/>
    </source>
</evidence>
<dbReference type="InterPro" id="IPR020613">
    <property type="entry name" value="Thiolase_CS"/>
</dbReference>
<accession>A0A023CU80</accession>
<dbReference type="InterPro" id="IPR020617">
    <property type="entry name" value="Thiolase_C"/>
</dbReference>
<keyword evidence="3 6" id="KW-0012">Acyltransferase</keyword>
<dbReference type="InterPro" id="IPR002155">
    <property type="entry name" value="Thiolase"/>
</dbReference>
<dbReference type="STRING" id="1423806.FD15_GL001885"/>